<accession>A0A1A8TFQ0</accession>
<feature type="transmembrane region" description="Helical" evidence="7">
    <location>
        <begin position="387"/>
        <end position="410"/>
    </location>
</feature>
<evidence type="ECO:0000256" key="2">
    <source>
        <dbReference type="ARBA" id="ARBA00004127"/>
    </source>
</evidence>
<dbReference type="SUPFAM" id="SSF111369">
    <property type="entry name" value="HlyD-like secretion proteins"/>
    <property type="match status" value="1"/>
</dbReference>
<comment type="similarity">
    <text evidence="3">Belongs to the peptidase M50B family.</text>
</comment>
<evidence type="ECO:0000313" key="10">
    <source>
        <dbReference type="Proteomes" id="UP000092544"/>
    </source>
</evidence>
<evidence type="ECO:0000256" key="5">
    <source>
        <dbReference type="ARBA" id="ARBA00022989"/>
    </source>
</evidence>
<keyword evidence="10" id="KW-1185">Reference proteome</keyword>
<evidence type="ECO:0000256" key="7">
    <source>
        <dbReference type="SAM" id="Phobius"/>
    </source>
</evidence>
<comment type="subcellular location">
    <subcellularLocation>
        <location evidence="2">Endomembrane system</location>
        <topology evidence="2">Multi-pass membrane protein</topology>
    </subcellularLocation>
</comment>
<comment type="cofactor">
    <cofactor evidence="1">
        <name>Zn(2+)</name>
        <dbReference type="ChEBI" id="CHEBI:29105"/>
    </cofactor>
</comment>
<feature type="transmembrane region" description="Helical" evidence="7">
    <location>
        <begin position="255"/>
        <end position="274"/>
    </location>
</feature>
<feature type="transmembrane region" description="Helical" evidence="7">
    <location>
        <begin position="155"/>
        <end position="172"/>
    </location>
</feature>
<dbReference type="EMBL" id="FLOB01000003">
    <property type="protein sequence ID" value="SBS30734.1"/>
    <property type="molecule type" value="Genomic_DNA"/>
</dbReference>
<feature type="transmembrane region" description="Helical" evidence="7">
    <location>
        <begin position="422"/>
        <end position="440"/>
    </location>
</feature>
<dbReference type="GO" id="GO:0016020">
    <property type="term" value="C:membrane"/>
    <property type="evidence" value="ECO:0007669"/>
    <property type="project" value="InterPro"/>
</dbReference>
<evidence type="ECO:0000313" key="9">
    <source>
        <dbReference type="EMBL" id="SBS30734.1"/>
    </source>
</evidence>
<evidence type="ECO:0000256" key="4">
    <source>
        <dbReference type="ARBA" id="ARBA00022692"/>
    </source>
</evidence>
<feature type="transmembrane region" description="Helical" evidence="7">
    <location>
        <begin position="363"/>
        <end position="381"/>
    </location>
</feature>
<reference evidence="9 10" key="1">
    <citation type="submission" date="2016-06" db="EMBL/GenBank/DDBJ databases">
        <authorList>
            <person name="Kjaerup R.B."/>
            <person name="Dalgaard T.S."/>
            <person name="Juul-Madsen H.R."/>
        </authorList>
    </citation>
    <scope>NUCLEOTIDE SEQUENCE [LARGE SCALE GENOMIC DNA]</scope>
    <source>
        <strain evidence="9 10">CECT 8886</strain>
    </source>
</reference>
<name>A0A1A8TFQ0_9GAMM</name>
<keyword evidence="5 7" id="KW-1133">Transmembrane helix</keyword>
<evidence type="ECO:0000259" key="8">
    <source>
        <dbReference type="Pfam" id="PF02163"/>
    </source>
</evidence>
<dbReference type="Proteomes" id="UP000092544">
    <property type="component" value="Unassembled WGS sequence"/>
</dbReference>
<feature type="domain" description="Peptidase M50" evidence="8">
    <location>
        <begin position="194"/>
        <end position="291"/>
    </location>
</feature>
<sequence length="706" mass="80867">MLADTTHGAKELPLLRQNLRLMTASPDEDGEPRWQIFDPLSNKFFFLSRTGFYLFREWRHAKTDEELLASVEGRGLDIDPHELDFFIRFLEINHLIEAHTKNELARLQQEVVKRQQHALMWLLHNYLFIKIPLVRPDLILSRCFSRIKFLFRLRLHWVAFLLGVLGLVMVLRQWDTYTHTLQNFFDVSSIIYYVGALVVVKTAHELGHAFVAKRYGCRVSSMGLAFLLMTPILYTDTTDAWRLRSRFQRLSIVTAGVRVEIYIACVATFLWGIVPDSGFRSVLFFVATTSWISSLLINTSPFMRFDGYYALSDFLGMENLQPRSFLVGKWFLREHLFGFGFAPPEPLNRKKCLLMVSYAWATWVYRFFLFIGIAVLVYYFAFKLLGIVLFLVEILWFLVLPIIKEIGVWFKLRKDMTINRTSIVTLGFGILIVGALLIPWQGQISAPAVATFERHQTFYPSEPAKVVNWQVVPDQKVKQGQLLILLESAEVEQDIHLTQVKLDALQTQWQRASSGASSSDEQLTLQTQLSREQSRLQSLLERRERLVIQAPFNGDIGENLSLKKGDYVNEKMPLATLYDAQSGIVKAYIDSRSVSRLKIGSEASFIGNDGTPLHTQLVVEKVLPTAITHLNYPGLSSVYGGPIAAQKMQDQIIPDTSIYEVILSFKGKSPITRQQYGRVDLSVEPTSFLVNGLRYIYGIFIRESGF</sequence>
<dbReference type="PANTHER" id="PTHR13325">
    <property type="entry name" value="PROTEASE M50 MEMBRANE-BOUND TRANSCRIPTION FACTOR SITE 2 PROTEASE"/>
    <property type="match status" value="1"/>
</dbReference>
<keyword evidence="6 7" id="KW-0472">Membrane</keyword>
<dbReference type="GO" id="GO:0004222">
    <property type="term" value="F:metalloendopeptidase activity"/>
    <property type="evidence" value="ECO:0007669"/>
    <property type="project" value="InterPro"/>
</dbReference>
<feature type="transmembrane region" description="Helical" evidence="7">
    <location>
        <begin position="184"/>
        <end position="203"/>
    </location>
</feature>
<evidence type="ECO:0000256" key="3">
    <source>
        <dbReference type="ARBA" id="ARBA00007931"/>
    </source>
</evidence>
<dbReference type="Gene3D" id="2.40.50.100">
    <property type="match status" value="1"/>
</dbReference>
<dbReference type="PANTHER" id="PTHR13325:SF3">
    <property type="entry name" value="MEMBRANE-BOUND TRANSCRIPTION FACTOR SITE-2 PROTEASE"/>
    <property type="match status" value="1"/>
</dbReference>
<dbReference type="GO" id="GO:0012505">
    <property type="term" value="C:endomembrane system"/>
    <property type="evidence" value="ECO:0007669"/>
    <property type="project" value="UniProtKB-SubCell"/>
</dbReference>
<dbReference type="InterPro" id="IPR001193">
    <property type="entry name" value="MBTPS2"/>
</dbReference>
<dbReference type="AlphaFoldDB" id="A0A1A8TFQ0"/>
<dbReference type="GO" id="GO:0031293">
    <property type="term" value="P:membrane protein intracellular domain proteolysis"/>
    <property type="evidence" value="ECO:0007669"/>
    <property type="project" value="TreeGrafter"/>
</dbReference>
<dbReference type="OrthoDB" id="9759690at2"/>
<evidence type="ECO:0000256" key="1">
    <source>
        <dbReference type="ARBA" id="ARBA00001947"/>
    </source>
</evidence>
<dbReference type="InterPro" id="IPR008915">
    <property type="entry name" value="Peptidase_M50"/>
</dbReference>
<evidence type="ECO:0000256" key="6">
    <source>
        <dbReference type="ARBA" id="ARBA00023136"/>
    </source>
</evidence>
<proteinExistence type="inferred from homology"/>
<feature type="transmembrane region" description="Helical" evidence="7">
    <location>
        <begin position="281"/>
        <end position="303"/>
    </location>
</feature>
<dbReference type="Pfam" id="PF02163">
    <property type="entry name" value="Peptidase_M50"/>
    <property type="match status" value="1"/>
</dbReference>
<gene>
    <name evidence="9" type="ORF">MSP8886_01909</name>
</gene>
<dbReference type="GO" id="GO:0005737">
    <property type="term" value="C:cytoplasm"/>
    <property type="evidence" value="ECO:0007669"/>
    <property type="project" value="TreeGrafter"/>
</dbReference>
<keyword evidence="4 7" id="KW-0812">Transmembrane</keyword>
<protein>
    <submittedName>
        <fullName evidence="9">Peptidase family M50</fullName>
    </submittedName>
</protein>
<dbReference type="STRING" id="1792290.MSP8886_01909"/>
<organism evidence="9 10">
    <name type="scientific">Marinomonas spartinae</name>
    <dbReference type="NCBI Taxonomy" id="1792290"/>
    <lineage>
        <taxon>Bacteria</taxon>
        <taxon>Pseudomonadati</taxon>
        <taxon>Pseudomonadota</taxon>
        <taxon>Gammaproteobacteria</taxon>
        <taxon>Oceanospirillales</taxon>
        <taxon>Oceanospirillaceae</taxon>
        <taxon>Marinomonas</taxon>
    </lineage>
</organism>